<sequence>MAKRGLSRKELEEIKKREEIEAAAEVFEEFVATFQEDATKVSKVWVKAGTYDAGQRKEDAKDKGKLYKPTSKLASLAESFSSRSKANETKETKESKDKSLQKKEKKKSNLEMFKEELRVIQEEREERHRVKAHLKPSRFEPVSVSSPSTSKSSLSLGPILTEEKTGSFDVGDPNTTNIYLGNINPKMTEQQLMDTFGKYGPLASVKIMWPRTEEEKARNRKDILSFEMKLGWGKALPIPARPIYIPPALLEKTLPPPPTGLPFNAIPSPQDIDQIPPPGTPYPTHGEALENFNKIISRAVVKVVIPTDRNLLCLIHRMIESVVREGPMLEAMIMNKEIDNQQFRFLFENRSPAHIYYRWKLFSILQGESGNVWSTEDFRMFKGGSIWKPPSMNPFSEGMPDELFSSDEEDDESRRRSLSKSQKKRLELMLRKLTPEKTKVAEAMIFCIEHAEAYEEIIDFIAESLNSVKTSIAKKLGRFFLVSDVLYNSSAKAVNASSFRSGFQSHMVEIVNYMHQAYEATESRLKAEAFRQRIMLCFRAWEEWNVYPAEFLIHLQNVFLGLVSADQDISQRSSGNVEDVDGIPLDDAEAIDGAPLSDSEDLDGIPLDGAALLRSAVKLQTSSPARSFTVTKSNKYDADFDGVPMSEDLDGVPMKSSSSPIVRRDRRRGQTKSSSSSTSKWETSAPVVATSKWDNIDPETESNEPSRKKSKAKHDEDIFADLDMKQKGAVSDEDLDGAPLDSSPEATRHSSGSRNEDQRGKLRELELKVVRYQDELEAGLHNQILGMSVSEQVQQYREHLLRKSKRDRSQERGDGRERESTRERRSAHSTEKSDRSGRQGADRERYKEKDRRRSISRSRSRSRSPRKSSRSKRTRSSRSSSPSHTLRRTPRRSRSKSDDDSSKRSRRSRSRSLSPRRTPKNQKKSKNLK</sequence>
<name>A0A8J2RCA8_9CRUS</name>
<feature type="compositionally biased region" description="Basic and acidic residues" evidence="3">
    <location>
        <begin position="85"/>
        <end position="107"/>
    </location>
</feature>
<feature type="region of interest" description="Disordered" evidence="3">
    <location>
        <begin position="74"/>
        <end position="107"/>
    </location>
</feature>
<dbReference type="Pfam" id="PF00076">
    <property type="entry name" value="RRM_1"/>
    <property type="match status" value="1"/>
</dbReference>
<protein>
    <recommendedName>
        <fullName evidence="9">U2 snRNP-associated SURP motif-containing protein</fullName>
    </recommendedName>
</protein>
<dbReference type="InterPro" id="IPR000504">
    <property type="entry name" value="RRM_dom"/>
</dbReference>
<dbReference type="SMART" id="SM00582">
    <property type="entry name" value="RPR"/>
    <property type="match status" value="1"/>
</dbReference>
<evidence type="ECO:0000259" key="6">
    <source>
        <dbReference type="PROSITE" id="PS51391"/>
    </source>
</evidence>
<dbReference type="InterPro" id="IPR008942">
    <property type="entry name" value="ENTH_VHS"/>
</dbReference>
<evidence type="ECO:0000256" key="2">
    <source>
        <dbReference type="PROSITE-ProRule" id="PRU00176"/>
    </source>
</evidence>
<feature type="region of interest" description="Disordered" evidence="3">
    <location>
        <begin position="796"/>
        <end position="929"/>
    </location>
</feature>
<dbReference type="Pfam" id="PF01805">
    <property type="entry name" value="Surp"/>
    <property type="match status" value="1"/>
</dbReference>
<dbReference type="InterPro" id="IPR006569">
    <property type="entry name" value="CID_dom"/>
</dbReference>
<dbReference type="PROSITE" id="PS50102">
    <property type="entry name" value="RRM"/>
    <property type="match status" value="1"/>
</dbReference>
<evidence type="ECO:0000256" key="1">
    <source>
        <dbReference type="ARBA" id="ARBA00022884"/>
    </source>
</evidence>
<dbReference type="InterPro" id="IPR051485">
    <property type="entry name" value="SR-CTD_assoc_factor"/>
</dbReference>
<evidence type="ECO:0000256" key="3">
    <source>
        <dbReference type="SAM" id="MobiDB-lite"/>
    </source>
</evidence>
<dbReference type="OrthoDB" id="377209at2759"/>
<dbReference type="InterPro" id="IPR013170">
    <property type="entry name" value="mRNA_splic_Cwf21_dom"/>
</dbReference>
<feature type="domain" description="SURP motif" evidence="5">
    <location>
        <begin position="314"/>
        <end position="357"/>
    </location>
</feature>
<feature type="compositionally biased region" description="Basic residues" evidence="3">
    <location>
        <begin position="917"/>
        <end position="929"/>
    </location>
</feature>
<dbReference type="PANTHER" id="PTHR23140">
    <property type="entry name" value="RNA PROCESSING PROTEIN LD23810P"/>
    <property type="match status" value="1"/>
</dbReference>
<dbReference type="SUPFAM" id="SSF109905">
    <property type="entry name" value="Surp module (SWAP domain)"/>
    <property type="match status" value="1"/>
</dbReference>
<evidence type="ECO:0000259" key="5">
    <source>
        <dbReference type="PROSITE" id="PS50128"/>
    </source>
</evidence>
<dbReference type="Gene3D" id="1.10.10.790">
    <property type="entry name" value="Surp module"/>
    <property type="match status" value="1"/>
</dbReference>
<keyword evidence="1 2" id="KW-0694">RNA-binding</keyword>
<dbReference type="InterPro" id="IPR035967">
    <property type="entry name" value="SWAP/Surp_sf"/>
</dbReference>
<reference evidence="7" key="1">
    <citation type="submission" date="2021-11" db="EMBL/GenBank/DDBJ databases">
        <authorList>
            <person name="Schell T."/>
        </authorList>
    </citation>
    <scope>NUCLEOTIDE SEQUENCE</scope>
    <source>
        <strain evidence="7">M5</strain>
    </source>
</reference>
<keyword evidence="8" id="KW-1185">Reference proteome</keyword>
<comment type="caution">
    <text evidence="7">The sequence shown here is derived from an EMBL/GenBank/DDBJ whole genome shotgun (WGS) entry which is preliminary data.</text>
</comment>
<feature type="domain" description="CID" evidence="6">
    <location>
        <begin position="418"/>
        <end position="563"/>
    </location>
</feature>
<dbReference type="GO" id="GO:0005634">
    <property type="term" value="C:nucleus"/>
    <property type="evidence" value="ECO:0007669"/>
    <property type="project" value="TreeGrafter"/>
</dbReference>
<feature type="compositionally biased region" description="Basic residues" evidence="3">
    <location>
        <begin position="854"/>
        <end position="876"/>
    </location>
</feature>
<dbReference type="Gene3D" id="3.30.70.330">
    <property type="match status" value="1"/>
</dbReference>
<organism evidence="7 8">
    <name type="scientific">Daphnia galeata</name>
    <dbReference type="NCBI Taxonomy" id="27404"/>
    <lineage>
        <taxon>Eukaryota</taxon>
        <taxon>Metazoa</taxon>
        <taxon>Ecdysozoa</taxon>
        <taxon>Arthropoda</taxon>
        <taxon>Crustacea</taxon>
        <taxon>Branchiopoda</taxon>
        <taxon>Diplostraca</taxon>
        <taxon>Cladocera</taxon>
        <taxon>Anomopoda</taxon>
        <taxon>Daphniidae</taxon>
        <taxon>Daphnia</taxon>
    </lineage>
</organism>
<evidence type="ECO:0000313" key="7">
    <source>
        <dbReference type="EMBL" id="CAH0099607.1"/>
    </source>
</evidence>
<evidence type="ECO:0000313" key="8">
    <source>
        <dbReference type="Proteomes" id="UP000789390"/>
    </source>
</evidence>
<feature type="compositionally biased region" description="Basic and acidic residues" evidence="3">
    <location>
        <begin position="796"/>
        <end position="853"/>
    </location>
</feature>
<dbReference type="AlphaFoldDB" id="A0A8J2RCA8"/>
<proteinExistence type="predicted"/>
<dbReference type="PROSITE" id="PS51391">
    <property type="entry name" value="CID"/>
    <property type="match status" value="1"/>
</dbReference>
<dbReference type="InterPro" id="IPR012677">
    <property type="entry name" value="Nucleotide-bd_a/b_plait_sf"/>
</dbReference>
<dbReference type="PROSITE" id="PS50128">
    <property type="entry name" value="SURP"/>
    <property type="match status" value="1"/>
</dbReference>
<dbReference type="GO" id="GO:0006396">
    <property type="term" value="P:RNA processing"/>
    <property type="evidence" value="ECO:0007669"/>
    <property type="project" value="InterPro"/>
</dbReference>
<gene>
    <name evidence="7" type="ORF">DGAL_LOCUS1754</name>
</gene>
<dbReference type="SMART" id="SM00648">
    <property type="entry name" value="SWAP"/>
    <property type="match status" value="1"/>
</dbReference>
<accession>A0A8J2RCA8</accession>
<dbReference type="InterPro" id="IPR035979">
    <property type="entry name" value="RBD_domain_sf"/>
</dbReference>
<feature type="region of interest" description="Disordered" evidence="3">
    <location>
        <begin position="398"/>
        <end position="420"/>
    </location>
</feature>
<dbReference type="Pfam" id="PF04818">
    <property type="entry name" value="CID"/>
    <property type="match status" value="1"/>
</dbReference>
<feature type="compositionally biased region" description="Basic and acidic residues" evidence="3">
    <location>
        <begin position="713"/>
        <end position="726"/>
    </location>
</feature>
<feature type="domain" description="RRM" evidence="4">
    <location>
        <begin position="176"/>
        <end position="219"/>
    </location>
</feature>
<dbReference type="SUPFAM" id="SSF54928">
    <property type="entry name" value="RNA-binding domain, RBD"/>
    <property type="match status" value="1"/>
</dbReference>
<evidence type="ECO:0000259" key="4">
    <source>
        <dbReference type="PROSITE" id="PS50102"/>
    </source>
</evidence>
<dbReference type="InterPro" id="IPR000061">
    <property type="entry name" value="Surp"/>
</dbReference>
<dbReference type="PANTHER" id="PTHR23140:SF0">
    <property type="entry name" value="U2 SNRNP-ASSOCIATED SURP MOTIF-CONTAINING PROTEIN"/>
    <property type="match status" value="1"/>
</dbReference>
<feature type="compositionally biased region" description="Basic residues" evidence="3">
    <location>
        <begin position="885"/>
        <end position="894"/>
    </location>
</feature>
<evidence type="ECO:0008006" key="9">
    <source>
        <dbReference type="Google" id="ProtNLM"/>
    </source>
</evidence>
<dbReference type="Gene3D" id="1.25.40.90">
    <property type="match status" value="1"/>
</dbReference>
<feature type="compositionally biased region" description="Low complexity" evidence="3">
    <location>
        <begin position="671"/>
        <end position="680"/>
    </location>
</feature>
<dbReference type="InterPro" id="IPR047488">
    <property type="entry name" value="SR140_cwf21"/>
</dbReference>
<dbReference type="CDD" id="cd21370">
    <property type="entry name" value="cwf21_SR140"/>
    <property type="match status" value="1"/>
</dbReference>
<dbReference type="SMART" id="SM01115">
    <property type="entry name" value="cwf21"/>
    <property type="match status" value="1"/>
</dbReference>
<dbReference type="Pfam" id="PF08312">
    <property type="entry name" value="cwf21"/>
    <property type="match status" value="1"/>
</dbReference>
<dbReference type="EMBL" id="CAKKLH010000022">
    <property type="protein sequence ID" value="CAH0099607.1"/>
    <property type="molecule type" value="Genomic_DNA"/>
</dbReference>
<dbReference type="Proteomes" id="UP000789390">
    <property type="component" value="Unassembled WGS sequence"/>
</dbReference>
<feature type="region of interest" description="Disordered" evidence="3">
    <location>
        <begin position="637"/>
        <end position="762"/>
    </location>
</feature>
<dbReference type="GO" id="GO:0003723">
    <property type="term" value="F:RNA binding"/>
    <property type="evidence" value="ECO:0007669"/>
    <property type="project" value="UniProtKB-UniRule"/>
</dbReference>